<dbReference type="AlphaFoldDB" id="A0A674EJ50"/>
<keyword evidence="3" id="KW-1185">Reference proteome</keyword>
<dbReference type="Proteomes" id="UP000472277">
    <property type="component" value="Chromosome 32"/>
</dbReference>
<evidence type="ECO:0000256" key="1">
    <source>
        <dbReference type="SAM" id="SignalP"/>
    </source>
</evidence>
<keyword evidence="1" id="KW-0732">Signal</keyword>
<dbReference type="InterPro" id="IPR036179">
    <property type="entry name" value="Ig-like_dom_sf"/>
</dbReference>
<organism evidence="2 3">
    <name type="scientific">Salmo trutta</name>
    <name type="common">Brown trout</name>
    <dbReference type="NCBI Taxonomy" id="8032"/>
    <lineage>
        <taxon>Eukaryota</taxon>
        <taxon>Metazoa</taxon>
        <taxon>Chordata</taxon>
        <taxon>Craniata</taxon>
        <taxon>Vertebrata</taxon>
        <taxon>Euteleostomi</taxon>
        <taxon>Actinopterygii</taxon>
        <taxon>Neopterygii</taxon>
        <taxon>Teleostei</taxon>
        <taxon>Protacanthopterygii</taxon>
        <taxon>Salmoniformes</taxon>
        <taxon>Salmonidae</taxon>
        <taxon>Salmoninae</taxon>
        <taxon>Salmo</taxon>
    </lineage>
</organism>
<sequence>LELGVVLECVFLLALISGVLCLSSVVDRGELLVKRPGESVTLSCTVSGFSMVNFTELSTGCCRGGELIRKKLM</sequence>
<evidence type="ECO:0000313" key="2">
    <source>
        <dbReference type="Ensembl" id="ENSSTUP00000107662.1"/>
    </source>
</evidence>
<reference evidence="2" key="1">
    <citation type="submission" date="2025-08" db="UniProtKB">
        <authorList>
            <consortium name="Ensembl"/>
        </authorList>
    </citation>
    <scope>IDENTIFICATION</scope>
</reference>
<reference evidence="2" key="2">
    <citation type="submission" date="2025-09" db="UniProtKB">
        <authorList>
            <consortium name="Ensembl"/>
        </authorList>
    </citation>
    <scope>IDENTIFICATION</scope>
</reference>
<dbReference type="Ensembl" id="ENSSTUT00000115332.1">
    <property type="protein sequence ID" value="ENSSTUP00000107662.1"/>
    <property type="gene ID" value="ENSSTUG00000047839.1"/>
</dbReference>
<feature type="signal peptide" evidence="1">
    <location>
        <begin position="1"/>
        <end position="21"/>
    </location>
</feature>
<protein>
    <recommendedName>
        <fullName evidence="4">Ig-like domain-containing protein</fullName>
    </recommendedName>
</protein>
<accession>A0A674EJ50</accession>
<dbReference type="InParanoid" id="A0A674EJ50"/>
<evidence type="ECO:0008006" key="4">
    <source>
        <dbReference type="Google" id="ProtNLM"/>
    </source>
</evidence>
<name>A0A674EJ50_SALTR</name>
<evidence type="ECO:0000313" key="3">
    <source>
        <dbReference type="Proteomes" id="UP000472277"/>
    </source>
</evidence>
<proteinExistence type="predicted"/>
<dbReference type="SUPFAM" id="SSF48726">
    <property type="entry name" value="Immunoglobulin"/>
    <property type="match status" value="1"/>
</dbReference>
<feature type="chain" id="PRO_5025655053" description="Ig-like domain-containing protein" evidence="1">
    <location>
        <begin position="22"/>
        <end position="73"/>
    </location>
</feature>